<keyword evidence="3" id="KW-1003">Cell membrane</keyword>
<reference evidence="10 11" key="1">
    <citation type="submission" date="2019-01" db="EMBL/GenBank/DDBJ databases">
        <title>Insights into ecological role of a new deltaproteobacterial order Candidatus Sinidesulfobacterales (Sva0485) by metagenomics and metatranscriptomics.</title>
        <authorList>
            <person name="Tan S."/>
            <person name="Liu J."/>
            <person name="Fang Y."/>
            <person name="Hedlund B."/>
            <person name="Lian Z.-H."/>
            <person name="Huang L.-Y."/>
            <person name="Li J.-T."/>
            <person name="Huang L.-N."/>
            <person name="Li W.-J."/>
            <person name="Jiang H.-C."/>
            <person name="Dong H.-L."/>
            <person name="Shu W.-S."/>
        </authorList>
    </citation>
    <scope>NUCLEOTIDE SEQUENCE [LARGE SCALE GENOMIC DNA]</scope>
    <source>
        <strain evidence="10">AP4</strain>
    </source>
</reference>
<evidence type="ECO:0000256" key="7">
    <source>
        <dbReference type="ARBA" id="ARBA00023136"/>
    </source>
</evidence>
<keyword evidence="7 8" id="KW-0472">Membrane</keyword>
<evidence type="ECO:0000256" key="2">
    <source>
        <dbReference type="ARBA" id="ARBA00005745"/>
    </source>
</evidence>
<dbReference type="AlphaFoldDB" id="A0A520X925"/>
<keyword evidence="5 8" id="KW-0812">Transmembrane</keyword>
<comment type="caution">
    <text evidence="10">The sequence shown here is derived from an EMBL/GenBank/DDBJ whole genome shotgun (WGS) entry which is preliminary data.</text>
</comment>
<proteinExistence type="inferred from homology"/>
<gene>
    <name evidence="10" type="ORF">EVJ48_08400</name>
</gene>
<name>A0A520X925_9DELT</name>
<evidence type="ECO:0000256" key="1">
    <source>
        <dbReference type="ARBA" id="ARBA00004429"/>
    </source>
</evidence>
<feature type="transmembrane region" description="Helical" evidence="8">
    <location>
        <begin position="173"/>
        <end position="197"/>
    </location>
</feature>
<feature type="domain" description="Type II secretion system protein GspF" evidence="9">
    <location>
        <begin position="68"/>
        <end position="191"/>
    </location>
</feature>
<dbReference type="FunFam" id="1.20.81.30:FF:000001">
    <property type="entry name" value="Type II secretion system protein F"/>
    <property type="match status" value="2"/>
</dbReference>
<dbReference type="InterPro" id="IPR003004">
    <property type="entry name" value="GspF/PilC"/>
</dbReference>
<dbReference type="PANTHER" id="PTHR30012:SF0">
    <property type="entry name" value="TYPE II SECRETION SYSTEM PROTEIN F-RELATED"/>
    <property type="match status" value="1"/>
</dbReference>
<sequence length="404" mass="45753">MAIYNYRAKDRRGEFVTGKIESSTAVLAEKQIEDLKLIPISIEETSSFYLKDFFPAFYSVTKKDVVVFSRQLAVLYQSGVSISKSLELLIEFTRNRKFREVLLKIKFDVENGMTLSKSLAKHPKIFSEIYVNMVEIGESSGLLYDTLVKLALLTEKEITVKAKVKRAVFYPKIVVSLIVIALVIFLGFIMPSFTSFYNKFNVKLPIETKVLVSLSNFFVNEWLSLFLGAVIFIAGAAIYLNSSYGKPLWDKCKLKMPIFGTIFYKSAMSRFVRIFGILYKSGLPVNKVFELVKNETGNKFILKKIDDIQSDVSKGKSITESFKNSEIFSGIIIQMLGIGEETGQVDEMLARVADYFDEELDHRISMLHASIEPILLTIIFGTVLFIILAIYLPAFDVVNFAKKG</sequence>
<dbReference type="GO" id="GO:0005886">
    <property type="term" value="C:plasma membrane"/>
    <property type="evidence" value="ECO:0007669"/>
    <property type="project" value="UniProtKB-SubCell"/>
</dbReference>
<evidence type="ECO:0000259" key="9">
    <source>
        <dbReference type="Pfam" id="PF00482"/>
    </source>
</evidence>
<feature type="domain" description="Type II secretion system protein GspF" evidence="9">
    <location>
        <begin position="271"/>
        <end position="393"/>
    </location>
</feature>
<dbReference type="InterPro" id="IPR042094">
    <property type="entry name" value="T2SS_GspF_sf"/>
</dbReference>
<evidence type="ECO:0000313" key="10">
    <source>
        <dbReference type="EMBL" id="RZV37681.1"/>
    </source>
</evidence>
<feature type="transmembrane region" description="Helical" evidence="8">
    <location>
        <begin position="373"/>
        <end position="394"/>
    </location>
</feature>
<protein>
    <submittedName>
        <fullName evidence="10">Type II secretion system F family protein</fullName>
    </submittedName>
</protein>
<dbReference type="PRINTS" id="PR00812">
    <property type="entry name" value="BCTERIALGSPF"/>
</dbReference>
<evidence type="ECO:0000256" key="5">
    <source>
        <dbReference type="ARBA" id="ARBA00022692"/>
    </source>
</evidence>
<keyword evidence="4" id="KW-0997">Cell inner membrane</keyword>
<comment type="subcellular location">
    <subcellularLocation>
        <location evidence="1">Cell inner membrane</location>
        <topology evidence="1">Multi-pass membrane protein</topology>
    </subcellularLocation>
</comment>
<keyword evidence="6 8" id="KW-1133">Transmembrane helix</keyword>
<dbReference type="Gene3D" id="1.20.81.30">
    <property type="entry name" value="Type II secretion system (T2SS), domain F"/>
    <property type="match status" value="2"/>
</dbReference>
<feature type="transmembrane region" description="Helical" evidence="8">
    <location>
        <begin position="217"/>
        <end position="240"/>
    </location>
</feature>
<accession>A0A520X925</accession>
<evidence type="ECO:0000256" key="3">
    <source>
        <dbReference type="ARBA" id="ARBA00022475"/>
    </source>
</evidence>
<evidence type="ECO:0000256" key="6">
    <source>
        <dbReference type="ARBA" id="ARBA00022989"/>
    </source>
</evidence>
<evidence type="ECO:0000256" key="8">
    <source>
        <dbReference type="SAM" id="Phobius"/>
    </source>
</evidence>
<organism evidence="10 11">
    <name type="scientific">Candidatus Acidulodesulfobacterium acidiphilum</name>
    <dbReference type="NCBI Taxonomy" id="2597224"/>
    <lineage>
        <taxon>Bacteria</taxon>
        <taxon>Deltaproteobacteria</taxon>
        <taxon>Candidatus Acidulodesulfobacterales</taxon>
        <taxon>Candidatus Acidulodesulfobacterium</taxon>
    </lineage>
</organism>
<dbReference type="InterPro" id="IPR018076">
    <property type="entry name" value="T2SS_GspF_dom"/>
</dbReference>
<comment type="similarity">
    <text evidence="2">Belongs to the GSP F family.</text>
</comment>
<evidence type="ECO:0000313" key="11">
    <source>
        <dbReference type="Proteomes" id="UP000322454"/>
    </source>
</evidence>
<dbReference type="Proteomes" id="UP000322454">
    <property type="component" value="Unassembled WGS sequence"/>
</dbReference>
<dbReference type="EMBL" id="SHMQ01000032">
    <property type="protein sequence ID" value="RZV37681.1"/>
    <property type="molecule type" value="Genomic_DNA"/>
</dbReference>
<evidence type="ECO:0000256" key="4">
    <source>
        <dbReference type="ARBA" id="ARBA00022519"/>
    </source>
</evidence>
<dbReference type="Pfam" id="PF00482">
    <property type="entry name" value="T2SSF"/>
    <property type="match status" value="2"/>
</dbReference>
<dbReference type="PANTHER" id="PTHR30012">
    <property type="entry name" value="GENERAL SECRETION PATHWAY PROTEIN"/>
    <property type="match status" value="1"/>
</dbReference>